<reference evidence="1" key="2">
    <citation type="submission" date="2015-07" db="EMBL/GenBank/DDBJ databases">
        <authorList>
            <person name="Noorani M."/>
        </authorList>
    </citation>
    <scope>NUCLEOTIDE SEQUENCE</scope>
    <source>
        <strain evidence="1">Yugu1</strain>
    </source>
</reference>
<protein>
    <recommendedName>
        <fullName evidence="2">Reverse transcriptase zinc-binding domain-containing protein</fullName>
    </recommendedName>
</protein>
<dbReference type="AlphaFoldDB" id="A0A368R5V8"/>
<reference evidence="1" key="1">
    <citation type="journal article" date="2012" name="Nat. Biotechnol.">
        <title>Reference genome sequence of the model plant Setaria.</title>
        <authorList>
            <person name="Bennetzen J.L."/>
            <person name="Schmutz J."/>
            <person name="Wang H."/>
            <person name="Percifield R."/>
            <person name="Hawkins J."/>
            <person name="Pontaroli A.C."/>
            <person name="Estep M."/>
            <person name="Feng L."/>
            <person name="Vaughn J.N."/>
            <person name="Grimwood J."/>
            <person name="Jenkins J."/>
            <person name="Barry K."/>
            <person name="Lindquist E."/>
            <person name="Hellsten U."/>
            <person name="Deshpande S."/>
            <person name="Wang X."/>
            <person name="Wu X."/>
            <person name="Mitros T."/>
            <person name="Triplett J."/>
            <person name="Yang X."/>
            <person name="Ye C.Y."/>
            <person name="Mauro-Herrera M."/>
            <person name="Wang L."/>
            <person name="Li P."/>
            <person name="Sharma M."/>
            <person name="Sharma R."/>
            <person name="Ronald P.C."/>
            <person name="Panaud O."/>
            <person name="Kellogg E.A."/>
            <person name="Brutnell T.P."/>
            <person name="Doust A.N."/>
            <person name="Tuskan G.A."/>
            <person name="Rokhsar D."/>
            <person name="Devos K.M."/>
        </authorList>
    </citation>
    <scope>NUCLEOTIDE SEQUENCE [LARGE SCALE GENOMIC DNA]</scope>
    <source>
        <strain evidence="1">Yugu1</strain>
    </source>
</reference>
<sequence>MQWQYGGDCFHLFFSCNFSRSCWQVIGTEWRKNLNFFQMMKRAQQEFHHWFFMEVFIIATWHICKQRNNLIFEGKRPAVRDWMSNFIDQARLQAHRIRENKKQSFLNWVNNVQI</sequence>
<organism evidence="1">
    <name type="scientific">Setaria italica</name>
    <name type="common">Foxtail millet</name>
    <name type="synonym">Panicum italicum</name>
    <dbReference type="NCBI Taxonomy" id="4555"/>
    <lineage>
        <taxon>Eukaryota</taxon>
        <taxon>Viridiplantae</taxon>
        <taxon>Streptophyta</taxon>
        <taxon>Embryophyta</taxon>
        <taxon>Tracheophyta</taxon>
        <taxon>Spermatophyta</taxon>
        <taxon>Magnoliopsida</taxon>
        <taxon>Liliopsida</taxon>
        <taxon>Poales</taxon>
        <taxon>Poaceae</taxon>
        <taxon>PACMAD clade</taxon>
        <taxon>Panicoideae</taxon>
        <taxon>Panicodae</taxon>
        <taxon>Paniceae</taxon>
        <taxon>Cenchrinae</taxon>
        <taxon>Setaria</taxon>
    </lineage>
</organism>
<dbReference type="OrthoDB" id="645324at2759"/>
<accession>A0A368R5V8</accession>
<proteinExistence type="predicted"/>
<dbReference type="EMBL" id="CM003532">
    <property type="protein sequence ID" value="RCV25448.1"/>
    <property type="molecule type" value="Genomic_DNA"/>
</dbReference>
<evidence type="ECO:0000313" key="1">
    <source>
        <dbReference type="EMBL" id="RCV25448.1"/>
    </source>
</evidence>
<gene>
    <name evidence="1" type="ORF">SETIT_5G167400v2</name>
</gene>
<name>A0A368R5V8_SETIT</name>
<evidence type="ECO:0008006" key="2">
    <source>
        <dbReference type="Google" id="ProtNLM"/>
    </source>
</evidence>